<sequence>MKMNFGKIASPIASRLLVIAGFVFFSIAFVCAFVHSLTVFDSFSSASGAFLAAVIALLAVSALAMNRRVGKKAFIIIVPGVALALRLIWALLVDTPPSSDFLFMHNAALAAAKGDFSFASSDYYTSWAYQLGFTMYEALIVKLFGTPIIFLKVINVLWSTGTVALVYWTAGKAFNEFCGRAAAIAYAFYIPNIVMCSVLTNQHVSMFFFMLGCALLVHRGLTGKYSWLLIGLSFAIGHIMRPIGGVYIAALLVFVTVFRAFPWSLKRSGPLLAKTAGIVVVFYLLQATVSQSFIQTGVTAYPLANREPYWKFVVGLNTESGGVWNAADGKHMRQFKLGEERNREERRVVIERLSNVDALPSLFARKFVSFWGGPDSSAFWSMEKLNMPKQTERVNKLERAVYAAMCFFGAIGLLALVRDRQYEWHRLFLILLFGYAAIHLFIEIQGRYRLDMIPILVLLQSYGVYAAYSRITLWLSPRADRDQGVPM</sequence>
<keyword evidence="5 8" id="KW-0812">Transmembrane</keyword>
<keyword evidence="3" id="KW-0328">Glycosyltransferase</keyword>
<feature type="transmembrane region" description="Helical" evidence="8">
    <location>
        <begin position="267"/>
        <end position="285"/>
    </location>
</feature>
<feature type="transmembrane region" description="Helical" evidence="8">
    <location>
        <begin position="12"/>
        <end position="35"/>
    </location>
</feature>
<evidence type="ECO:0000313" key="11">
    <source>
        <dbReference type="Proteomes" id="UP000266340"/>
    </source>
</evidence>
<evidence type="ECO:0000256" key="7">
    <source>
        <dbReference type="ARBA" id="ARBA00023136"/>
    </source>
</evidence>
<evidence type="ECO:0000256" key="2">
    <source>
        <dbReference type="ARBA" id="ARBA00022475"/>
    </source>
</evidence>
<name>A0A398CUW0_9BACL</name>
<keyword evidence="7 8" id="KW-0472">Membrane</keyword>
<feature type="transmembrane region" description="Helical" evidence="8">
    <location>
        <begin position="206"/>
        <end position="230"/>
    </location>
</feature>
<organism evidence="10 11">
    <name type="scientific">Cohnella faecalis</name>
    <dbReference type="NCBI Taxonomy" id="2315694"/>
    <lineage>
        <taxon>Bacteria</taxon>
        <taxon>Bacillati</taxon>
        <taxon>Bacillota</taxon>
        <taxon>Bacilli</taxon>
        <taxon>Bacillales</taxon>
        <taxon>Paenibacillaceae</taxon>
        <taxon>Cohnella</taxon>
    </lineage>
</organism>
<keyword evidence="4" id="KW-0808">Transferase</keyword>
<comment type="subcellular location">
    <subcellularLocation>
        <location evidence="1">Cell membrane</location>
        <topology evidence="1">Multi-pass membrane protein</topology>
    </subcellularLocation>
</comment>
<evidence type="ECO:0000256" key="3">
    <source>
        <dbReference type="ARBA" id="ARBA00022676"/>
    </source>
</evidence>
<dbReference type="InterPro" id="IPR050297">
    <property type="entry name" value="LipidA_mod_glycosyltrf_83"/>
</dbReference>
<dbReference type="EMBL" id="QXJM01000016">
    <property type="protein sequence ID" value="RIE05049.1"/>
    <property type="molecule type" value="Genomic_DNA"/>
</dbReference>
<evidence type="ECO:0000256" key="6">
    <source>
        <dbReference type="ARBA" id="ARBA00022989"/>
    </source>
</evidence>
<feature type="transmembrane region" description="Helical" evidence="8">
    <location>
        <begin position="449"/>
        <end position="468"/>
    </location>
</feature>
<reference evidence="10 11" key="1">
    <citation type="submission" date="2018-09" db="EMBL/GenBank/DDBJ databases">
        <title>Cohnella cavernae sp. nov., isolated from a karst cave.</title>
        <authorList>
            <person name="Zhu H."/>
        </authorList>
    </citation>
    <scope>NUCLEOTIDE SEQUENCE [LARGE SCALE GENOMIC DNA]</scope>
    <source>
        <strain evidence="10 11">K2E09-144</strain>
    </source>
</reference>
<gene>
    <name evidence="10" type="ORF">D3H35_02645</name>
</gene>
<proteinExistence type="predicted"/>
<dbReference type="PANTHER" id="PTHR33908">
    <property type="entry name" value="MANNOSYLTRANSFERASE YKCB-RELATED"/>
    <property type="match status" value="1"/>
</dbReference>
<dbReference type="InterPro" id="IPR038731">
    <property type="entry name" value="RgtA/B/C-like"/>
</dbReference>
<dbReference type="AlphaFoldDB" id="A0A398CUW0"/>
<feature type="transmembrane region" description="Helical" evidence="8">
    <location>
        <begin position="242"/>
        <end position="261"/>
    </location>
</feature>
<feature type="domain" description="Glycosyltransferase RgtA/B/C/D-like" evidence="9">
    <location>
        <begin position="138"/>
        <end position="281"/>
    </location>
</feature>
<evidence type="ECO:0000256" key="8">
    <source>
        <dbReference type="SAM" id="Phobius"/>
    </source>
</evidence>
<keyword evidence="6 8" id="KW-1133">Transmembrane helix</keyword>
<evidence type="ECO:0000256" key="1">
    <source>
        <dbReference type="ARBA" id="ARBA00004651"/>
    </source>
</evidence>
<dbReference type="Proteomes" id="UP000266340">
    <property type="component" value="Unassembled WGS sequence"/>
</dbReference>
<dbReference type="GO" id="GO:0016763">
    <property type="term" value="F:pentosyltransferase activity"/>
    <property type="evidence" value="ECO:0007669"/>
    <property type="project" value="TreeGrafter"/>
</dbReference>
<dbReference type="Pfam" id="PF13231">
    <property type="entry name" value="PMT_2"/>
    <property type="match status" value="1"/>
</dbReference>
<protein>
    <recommendedName>
        <fullName evidence="9">Glycosyltransferase RgtA/B/C/D-like domain-containing protein</fullName>
    </recommendedName>
</protein>
<evidence type="ECO:0000313" key="10">
    <source>
        <dbReference type="EMBL" id="RIE05049.1"/>
    </source>
</evidence>
<accession>A0A398CUW0</accession>
<evidence type="ECO:0000256" key="5">
    <source>
        <dbReference type="ARBA" id="ARBA00022692"/>
    </source>
</evidence>
<feature type="transmembrane region" description="Helical" evidence="8">
    <location>
        <begin position="149"/>
        <end position="169"/>
    </location>
</feature>
<feature type="transmembrane region" description="Helical" evidence="8">
    <location>
        <begin position="181"/>
        <end position="200"/>
    </location>
</feature>
<dbReference type="PANTHER" id="PTHR33908:SF11">
    <property type="entry name" value="MEMBRANE PROTEIN"/>
    <property type="match status" value="1"/>
</dbReference>
<feature type="transmembrane region" description="Helical" evidence="8">
    <location>
        <begin position="73"/>
        <end position="92"/>
    </location>
</feature>
<feature type="transmembrane region" description="Helical" evidence="8">
    <location>
        <begin position="47"/>
        <end position="66"/>
    </location>
</feature>
<dbReference type="GO" id="GO:0005886">
    <property type="term" value="C:plasma membrane"/>
    <property type="evidence" value="ECO:0007669"/>
    <property type="project" value="UniProtKB-SubCell"/>
</dbReference>
<comment type="caution">
    <text evidence="10">The sequence shown here is derived from an EMBL/GenBank/DDBJ whole genome shotgun (WGS) entry which is preliminary data.</text>
</comment>
<feature type="transmembrane region" description="Helical" evidence="8">
    <location>
        <begin position="424"/>
        <end position="442"/>
    </location>
</feature>
<keyword evidence="2" id="KW-1003">Cell membrane</keyword>
<feature type="transmembrane region" description="Helical" evidence="8">
    <location>
        <begin position="400"/>
        <end position="418"/>
    </location>
</feature>
<keyword evidence="11" id="KW-1185">Reference proteome</keyword>
<dbReference type="GO" id="GO:0009103">
    <property type="term" value="P:lipopolysaccharide biosynthetic process"/>
    <property type="evidence" value="ECO:0007669"/>
    <property type="project" value="UniProtKB-ARBA"/>
</dbReference>
<evidence type="ECO:0000256" key="4">
    <source>
        <dbReference type="ARBA" id="ARBA00022679"/>
    </source>
</evidence>
<evidence type="ECO:0000259" key="9">
    <source>
        <dbReference type="Pfam" id="PF13231"/>
    </source>
</evidence>